<feature type="domain" description="DUF1618" evidence="1">
    <location>
        <begin position="246"/>
        <end position="392"/>
    </location>
</feature>
<sequence length="444" mass="49473">METLTKPREPSVTPAAAEPGWVMLNTYGCFGDDFVVTDAKTVADSITSKGRHFRVSMALAAPPACSLLYHDLVGSAPSDEEETHYSHVIAAHGDSVLFHMTHGLKDSFDDEDSFDYDAVASDHFVYTAGGASLPPLLLLLPGRYIPMLFEGDVDEADDRDAAGRTLKLEDTGILRRGEDELLVVQLEVAYKAQRDTAELCVLRLGNNWDLKRAVPIVHEDGGQGDGLPHWWESVAAIPVGDRYLCWVNYLDGFLLCDMADMASPSKLRYVRLPVNNVYKDEEGRRGYASNHDKPTLRCSRNMCAAGAGAVRFVSVDSRCCCGGPGWSSCPRSRFAFTVTTWTLTLRMDEPMTWVKDGVLDCDELWALPEYGSVPRVPLEYPVVSSDDPDVVCFMVRNDYSSYRKERKVWMLEVDTRSKRLRSVLPCNIDPYKAARPNIPAKLHF</sequence>
<dbReference type="PANTHER" id="PTHR33074">
    <property type="entry name" value="EXPRESSED PROTEIN-RELATED"/>
    <property type="match status" value="1"/>
</dbReference>
<evidence type="ECO:0000313" key="2">
    <source>
        <dbReference type="EMBL" id="OEL22324.1"/>
    </source>
</evidence>
<dbReference type="AlphaFoldDB" id="A0A1E5VBD8"/>
<comment type="caution">
    <text evidence="2">The sequence shown here is derived from an EMBL/GenBank/DDBJ whole genome shotgun (WGS) entry which is preliminary data.</text>
</comment>
<protein>
    <recommendedName>
        <fullName evidence="1">DUF1618 domain-containing protein</fullName>
    </recommendedName>
</protein>
<organism evidence="2 3">
    <name type="scientific">Dichanthelium oligosanthes</name>
    <dbReference type="NCBI Taxonomy" id="888268"/>
    <lineage>
        <taxon>Eukaryota</taxon>
        <taxon>Viridiplantae</taxon>
        <taxon>Streptophyta</taxon>
        <taxon>Embryophyta</taxon>
        <taxon>Tracheophyta</taxon>
        <taxon>Spermatophyta</taxon>
        <taxon>Magnoliopsida</taxon>
        <taxon>Liliopsida</taxon>
        <taxon>Poales</taxon>
        <taxon>Poaceae</taxon>
        <taxon>PACMAD clade</taxon>
        <taxon>Panicoideae</taxon>
        <taxon>Panicodae</taxon>
        <taxon>Paniceae</taxon>
        <taxon>Dichantheliinae</taxon>
        <taxon>Dichanthelium</taxon>
    </lineage>
</organism>
<reference evidence="2 3" key="1">
    <citation type="submission" date="2016-09" db="EMBL/GenBank/DDBJ databases">
        <title>The draft genome of Dichanthelium oligosanthes: A C3 panicoid grass species.</title>
        <authorList>
            <person name="Studer A.J."/>
            <person name="Schnable J.C."/>
            <person name="Brutnell T.P."/>
        </authorList>
    </citation>
    <scope>NUCLEOTIDE SEQUENCE [LARGE SCALE GENOMIC DNA]</scope>
    <source>
        <strain evidence="3">cv. Kellogg 1175</strain>
        <tissue evidence="2">Leaf</tissue>
    </source>
</reference>
<gene>
    <name evidence="2" type="ORF">BAE44_0016656</name>
</gene>
<keyword evidence="3" id="KW-1185">Reference proteome</keyword>
<dbReference type="PANTHER" id="PTHR33074:SF76">
    <property type="entry name" value="OS11G0569701 PROTEIN"/>
    <property type="match status" value="1"/>
</dbReference>
<dbReference type="EMBL" id="LWDX02045659">
    <property type="protein sequence ID" value="OEL22324.1"/>
    <property type="molecule type" value="Genomic_DNA"/>
</dbReference>
<proteinExistence type="predicted"/>
<evidence type="ECO:0000313" key="3">
    <source>
        <dbReference type="Proteomes" id="UP000095767"/>
    </source>
</evidence>
<accession>A0A1E5VBD8</accession>
<dbReference type="Proteomes" id="UP000095767">
    <property type="component" value="Unassembled WGS sequence"/>
</dbReference>
<dbReference type="InterPro" id="IPR011676">
    <property type="entry name" value="DUF1618"/>
</dbReference>
<name>A0A1E5VBD8_9POAL</name>
<dbReference type="Pfam" id="PF07762">
    <property type="entry name" value="DUF1618"/>
    <property type="match status" value="1"/>
</dbReference>
<evidence type="ECO:0000259" key="1">
    <source>
        <dbReference type="Pfam" id="PF07762"/>
    </source>
</evidence>